<keyword evidence="1" id="KW-0812">Transmembrane</keyword>
<protein>
    <submittedName>
        <fullName evidence="2">Uncharacterized protein</fullName>
    </submittedName>
</protein>
<evidence type="ECO:0000256" key="1">
    <source>
        <dbReference type="SAM" id="Phobius"/>
    </source>
</evidence>
<sequence length="181" mass="20199">MFAPTILVTPISPFVWWIGTLGGAAAGTRVGYQFGIRQPLLRADREPVSWRAQVILFVALTMPFGAFIGNRAVWRESSILLFWNSAAPISTLRFPIREVRQTRAGAVVSIGSAGEQALFSITPKDMLLLEGSRFLHRPWKHCLRLRRQVEGDAVRVWLSPHARQTTPGRTIVPCPADVAWI</sequence>
<evidence type="ECO:0000313" key="3">
    <source>
        <dbReference type="Proteomes" id="UP000546701"/>
    </source>
</evidence>
<keyword evidence="1" id="KW-0472">Membrane</keyword>
<dbReference type="EMBL" id="JACIJR010000001">
    <property type="protein sequence ID" value="MBB5727821.1"/>
    <property type="molecule type" value="Genomic_DNA"/>
</dbReference>
<name>A0A7W9BPK8_9SPHN</name>
<gene>
    <name evidence="2" type="ORF">FHS99_000277</name>
</gene>
<feature type="transmembrane region" description="Helical" evidence="1">
    <location>
        <begin position="53"/>
        <end position="73"/>
    </location>
</feature>
<accession>A0A7W9BPK8</accession>
<dbReference type="RefSeq" id="WP_157175178.1">
    <property type="nucleotide sequence ID" value="NZ_BMJP01000001.1"/>
</dbReference>
<dbReference type="Proteomes" id="UP000546701">
    <property type="component" value="Unassembled WGS sequence"/>
</dbReference>
<feature type="transmembrane region" description="Helical" evidence="1">
    <location>
        <begin position="14"/>
        <end position="32"/>
    </location>
</feature>
<dbReference type="AlphaFoldDB" id="A0A7W9BPK8"/>
<proteinExistence type="predicted"/>
<keyword evidence="3" id="KW-1185">Reference proteome</keyword>
<reference evidence="2 3" key="1">
    <citation type="submission" date="2020-08" db="EMBL/GenBank/DDBJ databases">
        <title>Genomic Encyclopedia of Type Strains, Phase IV (KMG-IV): sequencing the most valuable type-strain genomes for metagenomic binning, comparative biology and taxonomic classification.</title>
        <authorList>
            <person name="Goeker M."/>
        </authorList>
    </citation>
    <scope>NUCLEOTIDE SEQUENCE [LARGE SCALE GENOMIC DNA]</scope>
    <source>
        <strain evidence="2 3">DSM 103336</strain>
    </source>
</reference>
<comment type="caution">
    <text evidence="2">The sequence shown here is derived from an EMBL/GenBank/DDBJ whole genome shotgun (WGS) entry which is preliminary data.</text>
</comment>
<evidence type="ECO:0000313" key="2">
    <source>
        <dbReference type="EMBL" id="MBB5727821.1"/>
    </source>
</evidence>
<dbReference type="OrthoDB" id="9872832at2"/>
<organism evidence="2 3">
    <name type="scientific">Sphingomonas prati</name>
    <dbReference type="NCBI Taxonomy" id="1843237"/>
    <lineage>
        <taxon>Bacteria</taxon>
        <taxon>Pseudomonadati</taxon>
        <taxon>Pseudomonadota</taxon>
        <taxon>Alphaproteobacteria</taxon>
        <taxon>Sphingomonadales</taxon>
        <taxon>Sphingomonadaceae</taxon>
        <taxon>Sphingomonas</taxon>
    </lineage>
</organism>
<keyword evidence="1" id="KW-1133">Transmembrane helix</keyword>